<evidence type="ECO:0000313" key="2">
    <source>
        <dbReference type="EMBL" id="KAK5632620.1"/>
    </source>
</evidence>
<organism evidence="2 3">
    <name type="scientific">Xylaria bambusicola</name>
    <dbReference type="NCBI Taxonomy" id="326684"/>
    <lineage>
        <taxon>Eukaryota</taxon>
        <taxon>Fungi</taxon>
        <taxon>Dikarya</taxon>
        <taxon>Ascomycota</taxon>
        <taxon>Pezizomycotina</taxon>
        <taxon>Sordariomycetes</taxon>
        <taxon>Xylariomycetidae</taxon>
        <taxon>Xylariales</taxon>
        <taxon>Xylariaceae</taxon>
        <taxon>Xylaria</taxon>
    </lineage>
</organism>
<accession>A0AAN7UHJ9</accession>
<gene>
    <name evidence="2" type="ORF">RRF57_008334</name>
</gene>
<proteinExistence type="predicted"/>
<evidence type="ECO:0000313" key="3">
    <source>
        <dbReference type="Proteomes" id="UP001305414"/>
    </source>
</evidence>
<comment type="caution">
    <text evidence="2">The sequence shown here is derived from an EMBL/GenBank/DDBJ whole genome shotgun (WGS) entry which is preliminary data.</text>
</comment>
<dbReference type="Proteomes" id="UP001305414">
    <property type="component" value="Unassembled WGS sequence"/>
</dbReference>
<dbReference type="AlphaFoldDB" id="A0AAN7UHJ9"/>
<evidence type="ECO:0000256" key="1">
    <source>
        <dbReference type="SAM" id="MobiDB-lite"/>
    </source>
</evidence>
<name>A0AAN7UHJ9_9PEZI</name>
<protein>
    <submittedName>
        <fullName evidence="2">Uncharacterized protein</fullName>
    </submittedName>
</protein>
<feature type="region of interest" description="Disordered" evidence="1">
    <location>
        <begin position="38"/>
        <end position="59"/>
    </location>
</feature>
<reference evidence="2 3" key="1">
    <citation type="submission" date="2023-10" db="EMBL/GenBank/DDBJ databases">
        <title>Draft genome sequence of Xylaria bambusicola isolate GMP-LS, the root and basal stem rot pathogen of sugarcane in Indonesia.</title>
        <authorList>
            <person name="Selvaraj P."/>
            <person name="Muralishankar V."/>
            <person name="Muruganantham S."/>
            <person name="Sp S."/>
            <person name="Haryani S."/>
            <person name="Lau K.J.X."/>
            <person name="Naqvi N.I."/>
        </authorList>
    </citation>
    <scope>NUCLEOTIDE SEQUENCE [LARGE SCALE GENOMIC DNA]</scope>
    <source>
        <strain evidence="2">GMP-LS</strain>
    </source>
</reference>
<keyword evidence="3" id="KW-1185">Reference proteome</keyword>
<dbReference type="EMBL" id="JAWHQM010000026">
    <property type="protein sequence ID" value="KAK5632620.1"/>
    <property type="molecule type" value="Genomic_DNA"/>
</dbReference>
<feature type="compositionally biased region" description="Basic and acidic residues" evidence="1">
    <location>
        <begin position="50"/>
        <end position="59"/>
    </location>
</feature>
<feature type="compositionally biased region" description="Polar residues" evidence="1">
    <location>
        <begin position="38"/>
        <end position="48"/>
    </location>
</feature>
<sequence length="59" mass="6507">MAATVSLDNMTFWVPPAVAVPECASRVKQQEHLLSQPEYSSLTDTTDASIGDRHTVYKL</sequence>